<feature type="region of interest" description="Disordered" evidence="2">
    <location>
        <begin position="188"/>
        <end position="494"/>
    </location>
</feature>
<gene>
    <name evidence="4" type="ORF">IFR04_013949</name>
</gene>
<feature type="compositionally biased region" description="Polar residues" evidence="2">
    <location>
        <begin position="443"/>
        <end position="466"/>
    </location>
</feature>
<organism evidence="4 5">
    <name type="scientific">Cadophora malorum</name>
    <dbReference type="NCBI Taxonomy" id="108018"/>
    <lineage>
        <taxon>Eukaryota</taxon>
        <taxon>Fungi</taxon>
        <taxon>Dikarya</taxon>
        <taxon>Ascomycota</taxon>
        <taxon>Pezizomycotina</taxon>
        <taxon>Leotiomycetes</taxon>
        <taxon>Helotiales</taxon>
        <taxon>Ploettnerulaceae</taxon>
        <taxon>Cadophora</taxon>
    </lineage>
</organism>
<comment type="caution">
    <text evidence="4">The sequence shown here is derived from an EMBL/GenBank/DDBJ whole genome shotgun (WGS) entry which is preliminary data.</text>
</comment>
<keyword evidence="1" id="KW-0175">Coiled coil</keyword>
<evidence type="ECO:0000313" key="4">
    <source>
        <dbReference type="EMBL" id="KAG4412906.1"/>
    </source>
</evidence>
<evidence type="ECO:0000256" key="2">
    <source>
        <dbReference type="SAM" id="MobiDB-lite"/>
    </source>
</evidence>
<feature type="region of interest" description="Disordered" evidence="2">
    <location>
        <begin position="645"/>
        <end position="668"/>
    </location>
</feature>
<protein>
    <recommendedName>
        <fullName evidence="3">Up-regulated during septation protein 1 domain-containing protein</fullName>
    </recommendedName>
</protein>
<proteinExistence type="predicted"/>
<feature type="region of interest" description="Disordered" evidence="2">
    <location>
        <begin position="75"/>
        <end position="133"/>
    </location>
</feature>
<feature type="compositionally biased region" description="Low complexity" evidence="2">
    <location>
        <begin position="86"/>
        <end position="96"/>
    </location>
</feature>
<dbReference type="Proteomes" id="UP000664132">
    <property type="component" value="Unassembled WGS sequence"/>
</dbReference>
<keyword evidence="5" id="KW-1185">Reference proteome</keyword>
<name>A0A8H7T4M3_9HELO</name>
<feature type="compositionally biased region" description="Polar residues" evidence="2">
    <location>
        <begin position="194"/>
        <end position="207"/>
    </location>
</feature>
<dbReference type="EMBL" id="JAFJYH010000345">
    <property type="protein sequence ID" value="KAG4412906.1"/>
    <property type="molecule type" value="Genomic_DNA"/>
</dbReference>
<accession>A0A8H7T4M3</accession>
<evidence type="ECO:0000259" key="3">
    <source>
        <dbReference type="Pfam" id="PF15456"/>
    </source>
</evidence>
<evidence type="ECO:0000313" key="5">
    <source>
        <dbReference type="Proteomes" id="UP000664132"/>
    </source>
</evidence>
<reference evidence="4" key="1">
    <citation type="submission" date="2021-02" db="EMBL/GenBank/DDBJ databases">
        <title>Genome sequence Cadophora malorum strain M34.</title>
        <authorList>
            <person name="Stefanovic E."/>
            <person name="Vu D."/>
            <person name="Scully C."/>
            <person name="Dijksterhuis J."/>
            <person name="Roader J."/>
            <person name="Houbraken J."/>
        </authorList>
    </citation>
    <scope>NUCLEOTIDE SEQUENCE</scope>
    <source>
        <strain evidence="4">M34</strain>
    </source>
</reference>
<feature type="compositionally biased region" description="Polar residues" evidence="2">
    <location>
        <begin position="383"/>
        <end position="398"/>
    </location>
</feature>
<feature type="compositionally biased region" description="Low complexity" evidence="2">
    <location>
        <begin position="253"/>
        <end position="281"/>
    </location>
</feature>
<feature type="domain" description="Up-regulated during septation protein 1" evidence="3">
    <location>
        <begin position="500"/>
        <end position="618"/>
    </location>
</feature>
<sequence>MAHIADLLVGPPSSLGLNNYIARELSPHSPNEASPATNDNACIDESEKYVWRMHQPTEPRKYQLFPAAKEKLSIAAGQKNSDAEPSQSTTTGQSGTNEKDRSLLTNALRLGLKTKEQPVNRRRKPSMPTDLGPMTTVQEVAMDSPTIPGRPPLHERSISAPGNSWRQHVFGESMLSCISGPALDENAEMAISPDSGSNGQAQANIQLDSHIFDDDISQPLPAPSSYSSRNKSRSASPKQQPLSPKSLTPLVIPQSQPQRLTRQSSTSRMRSRSGSGSCGTPPDVPPKSARMKEGSPHPRASPYTPMSGSSTGLLSASTAATSVSNTPNTPFALPHFPQEGRCSPKPLPNPQFPLEGRSSPRPWNGTSCSPVTSSTTPSHMCHTKSSSDAAQHSLSHQKSFPVGPTLKGHRRHESESSASIMDRGRPKKRSPSEGSPVKRSNSKRSPSIPTSACPSSQTQAQVSETNSPRDRSEEQRAFEHLPTGHSATTAHTQLPTSEIATLRKQAIGQASRFQVLCTKDVEALSRELRALDERCEYLRKTHRSLRSGRRNLHERICTYLRSPRVARFSHESMLRQEEALSELDTSIDDWVSKLEQAENRRTRVRQKLLEHVAAALLMSPAPSPTSDEALSLLMGGAENVKAHVTSQAQAPNTPPRSPTKSSSPERLERVVEEVKVSSPEAPLRMSRRCVESIRIYADSDISALMADVEDEIKRMGEEPAIETATPVVEKKEEPLPMLLNAVAFEGMALHKQRSAGKLKN</sequence>
<feature type="compositionally biased region" description="Polar residues" evidence="2">
    <location>
        <begin position="485"/>
        <end position="494"/>
    </location>
</feature>
<dbReference type="Pfam" id="PF15456">
    <property type="entry name" value="Uds1"/>
    <property type="match status" value="1"/>
</dbReference>
<feature type="compositionally biased region" description="Low complexity" evidence="2">
    <location>
        <begin position="307"/>
        <end position="322"/>
    </location>
</feature>
<dbReference type="OrthoDB" id="5429395at2759"/>
<dbReference type="InterPro" id="IPR029191">
    <property type="entry name" value="Uds1"/>
</dbReference>
<evidence type="ECO:0000256" key="1">
    <source>
        <dbReference type="SAM" id="Coils"/>
    </source>
</evidence>
<feature type="coiled-coil region" evidence="1">
    <location>
        <begin position="580"/>
        <end position="614"/>
    </location>
</feature>
<feature type="compositionally biased region" description="Low complexity" evidence="2">
    <location>
        <begin position="223"/>
        <end position="238"/>
    </location>
</feature>
<feature type="compositionally biased region" description="Low complexity" evidence="2">
    <location>
        <begin position="366"/>
        <end position="378"/>
    </location>
</feature>
<feature type="compositionally biased region" description="Basic and acidic residues" evidence="2">
    <location>
        <begin position="467"/>
        <end position="479"/>
    </location>
</feature>
<dbReference type="AlphaFoldDB" id="A0A8H7T4M3"/>